<keyword evidence="3" id="KW-1185">Reference proteome</keyword>
<organism evidence="2 3">
    <name type="scientific">Solilutibacter pythonis</name>
    <dbReference type="NCBI Taxonomy" id="2483112"/>
    <lineage>
        <taxon>Bacteria</taxon>
        <taxon>Pseudomonadati</taxon>
        <taxon>Pseudomonadota</taxon>
        <taxon>Gammaproteobacteria</taxon>
        <taxon>Lysobacterales</taxon>
        <taxon>Lysobacteraceae</taxon>
        <taxon>Solilutibacter</taxon>
    </lineage>
</organism>
<evidence type="ECO:0000313" key="2">
    <source>
        <dbReference type="EMBL" id="RMH93203.1"/>
    </source>
</evidence>
<dbReference type="InterPro" id="IPR001173">
    <property type="entry name" value="Glyco_trans_2-like"/>
</dbReference>
<dbReference type="PANTHER" id="PTHR43685">
    <property type="entry name" value="GLYCOSYLTRANSFERASE"/>
    <property type="match status" value="1"/>
</dbReference>
<dbReference type="InterPro" id="IPR050834">
    <property type="entry name" value="Glycosyltransf_2"/>
</dbReference>
<name>A0A3M2HZB0_9GAMM</name>
<dbReference type="Pfam" id="PF00535">
    <property type="entry name" value="Glycos_transf_2"/>
    <property type="match status" value="1"/>
</dbReference>
<dbReference type="Proteomes" id="UP000275012">
    <property type="component" value="Unassembled WGS sequence"/>
</dbReference>
<comment type="caution">
    <text evidence="2">The sequence shown here is derived from an EMBL/GenBank/DDBJ whole genome shotgun (WGS) entry which is preliminary data.</text>
</comment>
<dbReference type="Gene3D" id="3.90.550.10">
    <property type="entry name" value="Spore Coat Polysaccharide Biosynthesis Protein SpsA, Chain A"/>
    <property type="match status" value="1"/>
</dbReference>
<accession>A0A3M2HZB0</accession>
<dbReference type="PANTHER" id="PTHR43685:SF2">
    <property type="entry name" value="GLYCOSYLTRANSFERASE 2-LIKE DOMAIN-CONTAINING PROTEIN"/>
    <property type="match status" value="1"/>
</dbReference>
<keyword evidence="2" id="KW-0808">Transferase</keyword>
<gene>
    <name evidence="2" type="ORF">EBB59_06630</name>
</gene>
<evidence type="ECO:0000313" key="3">
    <source>
        <dbReference type="Proteomes" id="UP000275012"/>
    </source>
</evidence>
<dbReference type="EMBL" id="RFLY01000007">
    <property type="protein sequence ID" value="RMH93203.1"/>
    <property type="molecule type" value="Genomic_DNA"/>
</dbReference>
<proteinExistence type="predicted"/>
<sequence length="329" mass="36413">MNAPAPSTDTPRVSILLLCHKDVDYIDQAIAGALAQTVACEIIVSNDCSGDGTYERARALLEGYRGPHRVTLRCNARNLGVAAHVNAVVPLSSGEIVVMMAGDDVSRPDRVSRLLAAYQAHPEVMAIASDFEAVDAAGQPTALPFHNRRERFDLPYFVEVGRLIGLLGATLSFRREVFDRFGPIVGPIEDNALSLRAALLGTCMNLREPLVRYRIHSGSVSAGVFARDEDKATAKRKRYRRTVDFYRGTADDFEQAVRKLPALSAPDRAVARNILGMYRIEADAREALLDKPRRQWIGPIVRGVMQRGLRRKSLERAFKLLLPRRLVGL</sequence>
<dbReference type="RefSeq" id="WP_122101360.1">
    <property type="nucleotide sequence ID" value="NZ_RFLY01000007.1"/>
</dbReference>
<dbReference type="OrthoDB" id="9802649at2"/>
<reference evidence="2 3" key="1">
    <citation type="submission" date="2018-10" db="EMBL/GenBank/DDBJ databases">
        <title>Proposal of Lysobacter pythonis sp. nov. isolated from royal pythons (Python regius).</title>
        <authorList>
            <person name="Hans-Juergen B."/>
            <person name="Huptas C."/>
            <person name="Sandra B."/>
            <person name="Igor L."/>
            <person name="Joachim S."/>
            <person name="Siegfried S."/>
            <person name="Mareike W."/>
            <person name="Peter K."/>
        </authorList>
    </citation>
    <scope>NUCLEOTIDE SEQUENCE [LARGE SCALE GENOMIC DNA]</scope>
    <source>
        <strain evidence="2 3">4284/11</strain>
    </source>
</reference>
<dbReference type="SUPFAM" id="SSF53448">
    <property type="entry name" value="Nucleotide-diphospho-sugar transferases"/>
    <property type="match status" value="1"/>
</dbReference>
<evidence type="ECO:0000259" key="1">
    <source>
        <dbReference type="Pfam" id="PF00535"/>
    </source>
</evidence>
<protein>
    <submittedName>
        <fullName evidence="2">Glycosyltransferase</fullName>
    </submittedName>
</protein>
<dbReference type="AlphaFoldDB" id="A0A3M2HZB0"/>
<dbReference type="GO" id="GO:0016740">
    <property type="term" value="F:transferase activity"/>
    <property type="evidence" value="ECO:0007669"/>
    <property type="project" value="UniProtKB-KW"/>
</dbReference>
<dbReference type="InterPro" id="IPR029044">
    <property type="entry name" value="Nucleotide-diphossugar_trans"/>
</dbReference>
<feature type="domain" description="Glycosyltransferase 2-like" evidence="1">
    <location>
        <begin position="14"/>
        <end position="179"/>
    </location>
</feature>